<reference evidence="14 15" key="1">
    <citation type="submission" date="2014-04" db="EMBL/GenBank/DDBJ databases">
        <title>Whole genome shotgun sequence of Geobacillus caldoxylosilyticus NBRC 107762.</title>
        <authorList>
            <person name="Hosoyama A."/>
            <person name="Hosoyama Y."/>
            <person name="Katano-Makiyama Y."/>
            <person name="Tsuchikane K."/>
            <person name="Ohji S."/>
            <person name="Ichikawa N."/>
            <person name="Yamazoe A."/>
            <person name="Fujita N."/>
        </authorList>
    </citation>
    <scope>NUCLEOTIDE SEQUENCE [LARGE SCALE GENOMIC DNA]</scope>
    <source>
        <strain evidence="14 15">NBRC 107762</strain>
    </source>
</reference>
<evidence type="ECO:0000256" key="10">
    <source>
        <dbReference type="HAMAP-Rule" id="MF_01151"/>
    </source>
</evidence>
<comment type="function">
    <text evidence="7 10 11">Participates actively in the response to hyperosmotic and heat shock by preventing the aggregation of stress-denatured proteins, in association with DnaK and GrpE. It is the nucleotide exchange factor for DnaK and may function as a thermosensor. Unfolded proteins bind initially to DnaJ; upon interaction with the DnaJ-bound protein, DnaK hydrolyzes its bound ATP, resulting in the formation of a stable complex. GrpE releases ADP from DnaK; ATP binding to DnaK triggers the release of the substrate protein, thus completing the reaction cycle. Several rounds of ATP-dependent interactions between DnaJ, DnaK and GrpE are required for fully efficient folding.</text>
</comment>
<dbReference type="PANTHER" id="PTHR21237">
    <property type="entry name" value="GRPE PROTEIN"/>
    <property type="match status" value="1"/>
</dbReference>
<feature type="compositionally biased region" description="Basic and acidic residues" evidence="13">
    <location>
        <begin position="7"/>
        <end position="35"/>
    </location>
</feature>
<dbReference type="GO" id="GO:0051087">
    <property type="term" value="F:protein-folding chaperone binding"/>
    <property type="evidence" value="ECO:0007669"/>
    <property type="project" value="InterPro"/>
</dbReference>
<dbReference type="NCBIfam" id="NF010738">
    <property type="entry name" value="PRK14140.1"/>
    <property type="match status" value="1"/>
</dbReference>
<gene>
    <name evidence="10 14" type="primary">grpE</name>
    <name evidence="14" type="ORF">GCA01S_001_00690</name>
</gene>
<dbReference type="AlphaFoldDB" id="A0A023D9U2"/>
<comment type="caution">
    <text evidence="14">The sequence shown here is derived from an EMBL/GenBank/DDBJ whole genome shotgun (WGS) entry which is preliminary data.</text>
</comment>
<dbReference type="GeneID" id="301193895"/>
<dbReference type="NCBIfam" id="NF010748">
    <property type="entry name" value="PRK14150.1"/>
    <property type="match status" value="1"/>
</dbReference>
<dbReference type="PANTHER" id="PTHR21237:SF23">
    <property type="entry name" value="GRPE PROTEIN HOMOLOG, MITOCHONDRIAL"/>
    <property type="match status" value="1"/>
</dbReference>
<dbReference type="RefSeq" id="WP_017435622.1">
    <property type="nucleotide sequence ID" value="NZ_BAWO01000001.1"/>
</dbReference>
<name>A0A023D9U2_9BACL</name>
<dbReference type="EMBL" id="BAWO01000001">
    <property type="protein sequence ID" value="GAJ38125.1"/>
    <property type="molecule type" value="Genomic_DNA"/>
</dbReference>
<dbReference type="InterPro" id="IPR013805">
    <property type="entry name" value="GrpE_CC"/>
</dbReference>
<dbReference type="PROSITE" id="PS01071">
    <property type="entry name" value="GRPE"/>
    <property type="match status" value="1"/>
</dbReference>
<dbReference type="GO" id="GO:0006457">
    <property type="term" value="P:protein folding"/>
    <property type="evidence" value="ECO:0007669"/>
    <property type="project" value="InterPro"/>
</dbReference>
<keyword evidence="15" id="KW-1185">Reference proteome</keyword>
<organism evidence="14 15">
    <name type="scientific">Parageobacillus caldoxylosilyticus NBRC 107762</name>
    <dbReference type="NCBI Taxonomy" id="1220594"/>
    <lineage>
        <taxon>Bacteria</taxon>
        <taxon>Bacillati</taxon>
        <taxon>Bacillota</taxon>
        <taxon>Bacilli</taxon>
        <taxon>Bacillales</taxon>
        <taxon>Anoxybacillaceae</taxon>
        <taxon>Saccharococcus</taxon>
    </lineage>
</organism>
<dbReference type="InterPro" id="IPR000740">
    <property type="entry name" value="GrpE"/>
</dbReference>
<sequence>MEQQKATQEKPTYEQERTAPEPQEGKAEERAKNEQQEESAGNAQQENMQAQQEAPEEEQPKAEQGQNDELAAANAKIAELEAKIKEMENRYLRLYADFENFRRRTRQEMEAAEKYRAQSLVSDLLPALDNFERALKIETENEQAKSILQGMEMVYRSLLDALKKEGVEAIEAVGKPFDPHLHQAVMQVEDSNYEPNTVVEEFQKGYKLKDRVIRPAMVKVSQ</sequence>
<comment type="subunit">
    <text evidence="3 10">Homodimer.</text>
</comment>
<keyword evidence="6 10" id="KW-0143">Chaperone</keyword>
<accession>A0A023D9U2</accession>
<feature type="compositionally biased region" description="Low complexity" evidence="13">
    <location>
        <begin position="40"/>
        <end position="53"/>
    </location>
</feature>
<evidence type="ECO:0000256" key="12">
    <source>
        <dbReference type="RuleBase" id="RU004478"/>
    </source>
</evidence>
<evidence type="ECO:0000313" key="15">
    <source>
        <dbReference type="Proteomes" id="UP000023561"/>
    </source>
</evidence>
<dbReference type="InterPro" id="IPR009012">
    <property type="entry name" value="GrpE_head"/>
</dbReference>
<keyword evidence="4 10" id="KW-0963">Cytoplasm</keyword>
<dbReference type="HAMAP" id="MF_01151">
    <property type="entry name" value="GrpE"/>
    <property type="match status" value="1"/>
</dbReference>
<dbReference type="FunFam" id="2.30.22.10:FF:000001">
    <property type="entry name" value="Protein GrpE"/>
    <property type="match status" value="1"/>
</dbReference>
<dbReference type="GO" id="GO:0000774">
    <property type="term" value="F:adenyl-nucleotide exchange factor activity"/>
    <property type="evidence" value="ECO:0007669"/>
    <property type="project" value="InterPro"/>
</dbReference>
<evidence type="ECO:0000256" key="9">
    <source>
        <dbReference type="ARBA" id="ARBA00076414"/>
    </source>
</evidence>
<dbReference type="GO" id="GO:0051082">
    <property type="term" value="F:unfolded protein binding"/>
    <property type="evidence" value="ECO:0007669"/>
    <property type="project" value="TreeGrafter"/>
</dbReference>
<dbReference type="SUPFAM" id="SSF51064">
    <property type="entry name" value="Head domain of nucleotide exchange factor GrpE"/>
    <property type="match status" value="1"/>
</dbReference>
<evidence type="ECO:0000256" key="3">
    <source>
        <dbReference type="ARBA" id="ARBA00011738"/>
    </source>
</evidence>
<evidence type="ECO:0000313" key="14">
    <source>
        <dbReference type="EMBL" id="GAJ38125.1"/>
    </source>
</evidence>
<comment type="similarity">
    <text evidence="2 10 12">Belongs to the GrpE family.</text>
</comment>
<dbReference type="CDD" id="cd00446">
    <property type="entry name" value="GrpE"/>
    <property type="match status" value="1"/>
</dbReference>
<dbReference type="Pfam" id="PF01025">
    <property type="entry name" value="GrpE"/>
    <property type="match status" value="1"/>
</dbReference>
<keyword evidence="5 10" id="KW-0346">Stress response</keyword>
<dbReference type="OrthoDB" id="9812586at2"/>
<dbReference type="SUPFAM" id="SSF58014">
    <property type="entry name" value="Coiled-coil domain of nucleotide exchange factor GrpE"/>
    <property type="match status" value="1"/>
</dbReference>
<dbReference type="GO" id="GO:0005737">
    <property type="term" value="C:cytoplasm"/>
    <property type="evidence" value="ECO:0007669"/>
    <property type="project" value="UniProtKB-SubCell"/>
</dbReference>
<evidence type="ECO:0000256" key="5">
    <source>
        <dbReference type="ARBA" id="ARBA00023016"/>
    </source>
</evidence>
<protein>
    <recommendedName>
        <fullName evidence="8 10">Protein GrpE</fullName>
    </recommendedName>
    <alternativeName>
        <fullName evidence="9 10">HSP-70 cofactor</fullName>
    </alternativeName>
</protein>
<evidence type="ECO:0000256" key="13">
    <source>
        <dbReference type="SAM" id="MobiDB-lite"/>
    </source>
</evidence>
<dbReference type="GO" id="GO:0042803">
    <property type="term" value="F:protein homodimerization activity"/>
    <property type="evidence" value="ECO:0007669"/>
    <property type="project" value="InterPro"/>
</dbReference>
<feature type="region of interest" description="Disordered" evidence="13">
    <location>
        <begin position="1"/>
        <end position="67"/>
    </location>
</feature>
<dbReference type="Gene3D" id="3.90.20.20">
    <property type="match status" value="1"/>
</dbReference>
<comment type="subcellular location">
    <subcellularLocation>
        <location evidence="1 10">Cytoplasm</location>
    </subcellularLocation>
</comment>
<evidence type="ECO:0000256" key="7">
    <source>
        <dbReference type="ARBA" id="ARBA00053401"/>
    </source>
</evidence>
<dbReference type="Proteomes" id="UP000023561">
    <property type="component" value="Unassembled WGS sequence"/>
</dbReference>
<proteinExistence type="inferred from homology"/>
<evidence type="ECO:0000256" key="8">
    <source>
        <dbReference type="ARBA" id="ARBA00072274"/>
    </source>
</evidence>
<dbReference type="FunFam" id="3.90.20.20:FF:000002">
    <property type="entry name" value="Protein GrpE"/>
    <property type="match status" value="1"/>
</dbReference>
<evidence type="ECO:0000256" key="11">
    <source>
        <dbReference type="RuleBase" id="RU000639"/>
    </source>
</evidence>
<dbReference type="PRINTS" id="PR00773">
    <property type="entry name" value="GRPEPROTEIN"/>
</dbReference>
<evidence type="ECO:0000256" key="2">
    <source>
        <dbReference type="ARBA" id="ARBA00009054"/>
    </source>
</evidence>
<evidence type="ECO:0000256" key="1">
    <source>
        <dbReference type="ARBA" id="ARBA00004496"/>
    </source>
</evidence>
<evidence type="ECO:0000256" key="6">
    <source>
        <dbReference type="ARBA" id="ARBA00023186"/>
    </source>
</evidence>
<dbReference type="Gene3D" id="2.30.22.10">
    <property type="entry name" value="Head domain of nucleotide exchange factor GrpE"/>
    <property type="match status" value="1"/>
</dbReference>
<evidence type="ECO:0000256" key="4">
    <source>
        <dbReference type="ARBA" id="ARBA00022490"/>
    </source>
</evidence>